<dbReference type="EMBL" id="RKQP01000001">
    <property type="protein sequence ID" value="RPE86043.1"/>
    <property type="molecule type" value="Genomic_DNA"/>
</dbReference>
<gene>
    <name evidence="1" type="ORF">EDC46_0434</name>
</gene>
<dbReference type="AlphaFoldDB" id="A0A3N4VXE3"/>
<dbReference type="RefSeq" id="WP_124210604.1">
    <property type="nucleotide sequence ID" value="NZ_CP016615.1"/>
</dbReference>
<dbReference type="Proteomes" id="UP000281691">
    <property type="component" value="Unassembled WGS sequence"/>
</dbReference>
<proteinExistence type="predicted"/>
<accession>A0A3N4VXE3</accession>
<organism evidence="1 2">
    <name type="scientific">Vespertiliibacter pulmonis</name>
    <dbReference type="NCBI Taxonomy" id="1443036"/>
    <lineage>
        <taxon>Bacteria</taxon>
        <taxon>Pseudomonadati</taxon>
        <taxon>Pseudomonadota</taxon>
        <taxon>Gammaproteobacteria</taxon>
        <taxon>Pasteurellales</taxon>
        <taxon>Pasteurellaceae</taxon>
        <taxon>Vespertiliibacter</taxon>
    </lineage>
</organism>
<name>A0A3N4VXE3_9PAST</name>
<dbReference type="OrthoDB" id="9935992at2"/>
<evidence type="ECO:0000313" key="2">
    <source>
        <dbReference type="Proteomes" id="UP000281691"/>
    </source>
</evidence>
<protein>
    <submittedName>
        <fullName evidence="1">Uncharacterized protein</fullName>
    </submittedName>
</protein>
<comment type="caution">
    <text evidence="1">The sequence shown here is derived from an EMBL/GenBank/DDBJ whole genome shotgun (WGS) entry which is preliminary data.</text>
</comment>
<evidence type="ECO:0000313" key="1">
    <source>
        <dbReference type="EMBL" id="RPE86043.1"/>
    </source>
</evidence>
<reference evidence="1 2" key="1">
    <citation type="submission" date="2018-11" db="EMBL/GenBank/DDBJ databases">
        <title>Genomic Encyclopedia of Type Strains, Phase IV (KMG-IV): sequencing the most valuable type-strain genomes for metagenomic binning, comparative biology and taxonomic classification.</title>
        <authorList>
            <person name="Goeker M."/>
        </authorList>
    </citation>
    <scope>NUCLEOTIDE SEQUENCE [LARGE SCALE GENOMIC DNA]</scope>
    <source>
        <strain evidence="1 2">DSM 27238</strain>
    </source>
</reference>
<sequence>MAFVTCEKFNRSQEEQDDKMISAEDGLLDKSSGVGGGKLTVEKLKENLAGDVRISIVKNSGIKGSGTKRDPLSLNKIRLVDASGKHALGYIIGE</sequence>
<keyword evidence="2" id="KW-1185">Reference proteome</keyword>